<protein>
    <submittedName>
        <fullName evidence="2">DUF148 domain-containing protein</fullName>
    </submittedName>
</protein>
<evidence type="ECO:0000313" key="1">
    <source>
        <dbReference type="Proteomes" id="UP000095286"/>
    </source>
</evidence>
<organism evidence="1 2">
    <name type="scientific">Rhabditophanes sp. KR3021</name>
    <dbReference type="NCBI Taxonomy" id="114890"/>
    <lineage>
        <taxon>Eukaryota</taxon>
        <taxon>Metazoa</taxon>
        <taxon>Ecdysozoa</taxon>
        <taxon>Nematoda</taxon>
        <taxon>Chromadorea</taxon>
        <taxon>Rhabditida</taxon>
        <taxon>Tylenchina</taxon>
        <taxon>Panagrolaimomorpha</taxon>
        <taxon>Strongyloidoidea</taxon>
        <taxon>Alloionematidae</taxon>
        <taxon>Rhabditophanes</taxon>
    </lineage>
</organism>
<name>A0AC35TP62_9BILA</name>
<sequence length="151" mass="15492">MQFNITNILLAALLISSVISQSTPATAVKEIEDTANSARSVIVEAAKAEIAKIGALEKAATAGTVAGSTAEINASAKVAKEASSATASVAVTRINEIAKEALGDKPNVTQWIQIKLAEYKATNEVNGEARKARDDIEAAATNAVASINARG</sequence>
<evidence type="ECO:0000313" key="2">
    <source>
        <dbReference type="WBParaSite" id="RSKR_0000290000.1"/>
    </source>
</evidence>
<reference evidence="2" key="1">
    <citation type="submission" date="2016-11" db="UniProtKB">
        <authorList>
            <consortium name="WormBaseParasite"/>
        </authorList>
    </citation>
    <scope>IDENTIFICATION</scope>
    <source>
        <strain evidence="2">KR3021</strain>
    </source>
</reference>
<accession>A0AC35TP62</accession>
<dbReference type="Proteomes" id="UP000095286">
    <property type="component" value="Unplaced"/>
</dbReference>
<proteinExistence type="predicted"/>
<dbReference type="WBParaSite" id="RSKR_0000290000.1">
    <property type="protein sequence ID" value="RSKR_0000290000.1"/>
    <property type="gene ID" value="RSKR_0000290000"/>
</dbReference>